<name>A0A143PVQ0_LUTPR</name>
<organism evidence="4 5">
    <name type="scientific">Luteitalea pratensis</name>
    <dbReference type="NCBI Taxonomy" id="1855912"/>
    <lineage>
        <taxon>Bacteria</taxon>
        <taxon>Pseudomonadati</taxon>
        <taxon>Acidobacteriota</taxon>
        <taxon>Vicinamibacteria</taxon>
        <taxon>Vicinamibacterales</taxon>
        <taxon>Vicinamibacteraceae</taxon>
        <taxon>Luteitalea</taxon>
    </lineage>
</organism>
<dbReference type="Proteomes" id="UP000076079">
    <property type="component" value="Chromosome"/>
</dbReference>
<dbReference type="Pfam" id="PF13614">
    <property type="entry name" value="AAA_31"/>
    <property type="match status" value="1"/>
</dbReference>
<reference evidence="5" key="2">
    <citation type="submission" date="2016-04" db="EMBL/GenBank/DDBJ databases">
        <title>First Complete Genome Sequence of a Subdivision 6 Acidobacterium.</title>
        <authorList>
            <person name="Huang S."/>
            <person name="Vieira S."/>
            <person name="Bunk B."/>
            <person name="Riedel T."/>
            <person name="Sproeer C."/>
            <person name="Overmann J."/>
        </authorList>
    </citation>
    <scope>NUCLEOTIDE SEQUENCE [LARGE SCALE GENOMIC DNA]</scope>
    <source>
        <strain evidence="5">DSM 100886 HEG_-6_39</strain>
    </source>
</reference>
<dbReference type="InterPro" id="IPR027417">
    <property type="entry name" value="P-loop_NTPase"/>
</dbReference>
<protein>
    <submittedName>
        <fullName evidence="4">Cell division inhibitor MinD</fullName>
    </submittedName>
</protein>
<keyword evidence="1" id="KW-0547">Nucleotide-binding</keyword>
<dbReference type="KEGG" id="abac:LuPra_05541"/>
<evidence type="ECO:0000259" key="3">
    <source>
        <dbReference type="Pfam" id="PF13614"/>
    </source>
</evidence>
<dbReference type="PANTHER" id="PTHR43384">
    <property type="entry name" value="SEPTUM SITE-DETERMINING PROTEIN MIND HOMOLOG, CHLOROPLASTIC-RELATED"/>
    <property type="match status" value="1"/>
</dbReference>
<dbReference type="InterPro" id="IPR011006">
    <property type="entry name" value="CheY-like_superfamily"/>
</dbReference>
<dbReference type="STRING" id="1855912.LuPra_05541"/>
<dbReference type="PANTHER" id="PTHR43384:SF6">
    <property type="entry name" value="SEPTUM SITE-DETERMINING PROTEIN MIND HOMOLOG, CHLOROPLASTIC"/>
    <property type="match status" value="1"/>
</dbReference>
<dbReference type="InterPro" id="IPR025669">
    <property type="entry name" value="AAA_dom"/>
</dbReference>
<dbReference type="AlphaFoldDB" id="A0A143PVQ0"/>
<feature type="domain" description="AAA" evidence="3">
    <location>
        <begin position="129"/>
        <end position="285"/>
    </location>
</feature>
<keyword evidence="4" id="KW-0132">Cell division</keyword>
<dbReference type="GO" id="GO:0016887">
    <property type="term" value="F:ATP hydrolysis activity"/>
    <property type="evidence" value="ECO:0007669"/>
    <property type="project" value="TreeGrafter"/>
</dbReference>
<dbReference type="SUPFAM" id="SSF52540">
    <property type="entry name" value="P-loop containing nucleoside triphosphate hydrolases"/>
    <property type="match status" value="1"/>
</dbReference>
<dbReference type="SUPFAM" id="SSF52172">
    <property type="entry name" value="CheY-like"/>
    <property type="match status" value="1"/>
</dbReference>
<accession>A0A143PVQ0</accession>
<dbReference type="Gene3D" id="3.40.50.2300">
    <property type="match status" value="1"/>
</dbReference>
<reference evidence="4 5" key="1">
    <citation type="journal article" date="2016" name="Genome Announc.">
        <title>First Complete Genome Sequence of a Subdivision 6 Acidobacterium Strain.</title>
        <authorList>
            <person name="Huang S."/>
            <person name="Vieira S."/>
            <person name="Bunk B."/>
            <person name="Riedel T."/>
            <person name="Sproer C."/>
            <person name="Overmann J."/>
        </authorList>
    </citation>
    <scope>NUCLEOTIDE SEQUENCE [LARGE SCALE GENOMIC DNA]</scope>
    <source>
        <strain evidence="5">DSM 100886 HEG_-6_39</strain>
    </source>
</reference>
<keyword evidence="2" id="KW-0067">ATP-binding</keyword>
<dbReference type="GO" id="GO:0009898">
    <property type="term" value="C:cytoplasmic side of plasma membrane"/>
    <property type="evidence" value="ECO:0007669"/>
    <property type="project" value="TreeGrafter"/>
</dbReference>
<evidence type="ECO:0000256" key="2">
    <source>
        <dbReference type="ARBA" id="ARBA00022840"/>
    </source>
</evidence>
<keyword evidence="5" id="KW-1185">Reference proteome</keyword>
<keyword evidence="4" id="KW-0131">Cell cycle</keyword>
<dbReference type="GO" id="GO:0005829">
    <property type="term" value="C:cytosol"/>
    <property type="evidence" value="ECO:0007669"/>
    <property type="project" value="TreeGrafter"/>
</dbReference>
<proteinExistence type="predicted"/>
<dbReference type="InterPro" id="IPR050625">
    <property type="entry name" value="ParA/MinD_ATPase"/>
</dbReference>
<evidence type="ECO:0000313" key="4">
    <source>
        <dbReference type="EMBL" id="AMY12268.1"/>
    </source>
</evidence>
<dbReference type="OrthoDB" id="9794577at2"/>
<gene>
    <name evidence="4" type="primary">minD_1</name>
    <name evidence="4" type="ORF">LuPra_05541</name>
</gene>
<dbReference type="GO" id="GO:0051301">
    <property type="term" value="P:cell division"/>
    <property type="evidence" value="ECO:0007669"/>
    <property type="project" value="UniProtKB-KW"/>
</dbReference>
<evidence type="ECO:0000256" key="1">
    <source>
        <dbReference type="ARBA" id="ARBA00022741"/>
    </source>
</evidence>
<sequence>MSVVTFPQIAVIGARGRDLETHLGSAGMRVTSMAASDLLALAHPSARPSQVVIIDLRDASVLPPTVAVLRRNHPNTAVVLVVTHLDPTLMLDAMRSGVTEIVPEPLTQSALEAAVGRVWNAQEPDNAGQVIAVVGGKGGVGATTIAVNLATVLAREAPGEALLIDLHPAQGDAALQLGAEPRFSVVDALENTHRLDEAYFRSLVVVVKKGPDLLASSDRHVIGSPGADRVRALVEFAARTYKYVVLDVPRTDLSILDGLDNTQQVVIIVNQELSAIRNGARLVEALSQRYGKDRLILALARFDKAAEIGTEDIARVVGLPVSHVVPNDYRAAVRAVNQGQPIAMGEPNKLTVALKSMAISLAGLRPPPVEAPPSAGLLGRLTLRRTSQVL</sequence>
<dbReference type="Gene3D" id="3.40.50.300">
    <property type="entry name" value="P-loop containing nucleotide triphosphate hydrolases"/>
    <property type="match status" value="1"/>
</dbReference>
<dbReference type="RefSeq" id="WP_110173738.1">
    <property type="nucleotide sequence ID" value="NZ_CP015136.1"/>
</dbReference>
<evidence type="ECO:0000313" key="5">
    <source>
        <dbReference type="Proteomes" id="UP000076079"/>
    </source>
</evidence>
<dbReference type="GO" id="GO:0051782">
    <property type="term" value="P:negative regulation of cell division"/>
    <property type="evidence" value="ECO:0007669"/>
    <property type="project" value="TreeGrafter"/>
</dbReference>
<dbReference type="GO" id="GO:0005524">
    <property type="term" value="F:ATP binding"/>
    <property type="evidence" value="ECO:0007669"/>
    <property type="project" value="UniProtKB-KW"/>
</dbReference>
<dbReference type="EMBL" id="CP015136">
    <property type="protein sequence ID" value="AMY12268.1"/>
    <property type="molecule type" value="Genomic_DNA"/>
</dbReference>